<name>A0A2W4CIR4_9HYPH</name>
<accession>A0A2W4CIR4</accession>
<comment type="caution">
    <text evidence="1">The sequence shown here is derived from an EMBL/GenBank/DDBJ whole genome shotgun (WGS) entry which is preliminary data.</text>
</comment>
<organism evidence="1 2">
    <name type="scientific">Rhizobium tubonense</name>
    <dbReference type="NCBI Taxonomy" id="484088"/>
    <lineage>
        <taxon>Bacteria</taxon>
        <taxon>Pseudomonadati</taxon>
        <taxon>Pseudomonadota</taxon>
        <taxon>Alphaproteobacteria</taxon>
        <taxon>Hyphomicrobiales</taxon>
        <taxon>Rhizobiaceae</taxon>
        <taxon>Rhizobium/Agrobacterium group</taxon>
        <taxon>Rhizobium</taxon>
    </lineage>
</organism>
<keyword evidence="2" id="KW-1185">Reference proteome</keyword>
<gene>
    <name evidence="1" type="ORF">CPY51_17370</name>
</gene>
<evidence type="ECO:0000313" key="2">
    <source>
        <dbReference type="Proteomes" id="UP000248925"/>
    </source>
</evidence>
<dbReference type="Proteomes" id="UP000248925">
    <property type="component" value="Unassembled WGS sequence"/>
</dbReference>
<dbReference type="AlphaFoldDB" id="A0A2W4CIR4"/>
<reference evidence="1 2" key="1">
    <citation type="journal article" date="2018" name="Sci. Rep.">
        <title>Rhizobium tumorigenes sp. nov., a novel plant tumorigenic bacterium isolated from cane gall tumors on thornless blackberry.</title>
        <authorList>
            <person name="Kuzmanovi N."/>
            <person name="Smalla K."/>
            <person name="Gronow S."/>
            <person name="PuBawska J."/>
        </authorList>
    </citation>
    <scope>NUCLEOTIDE SEQUENCE [LARGE SCALE GENOMIC DNA]</scope>
    <source>
        <strain evidence="1 2">CCBAU 85046</strain>
    </source>
</reference>
<proteinExistence type="predicted"/>
<dbReference type="EMBL" id="PCDP01000037">
    <property type="protein sequence ID" value="PZM12541.1"/>
    <property type="molecule type" value="Genomic_DNA"/>
</dbReference>
<evidence type="ECO:0000313" key="1">
    <source>
        <dbReference type="EMBL" id="PZM12541.1"/>
    </source>
</evidence>
<sequence length="85" mass="9617">MLAILIFATDRIDGEAGGFAGNPYDIDGYHPRFDGNDKVVGWYSRDGRLGQIDVSDKTKIRNLTRRYEVRQSKGVFHPWQASGQD</sequence>
<protein>
    <submittedName>
        <fullName evidence="1">Uncharacterized protein</fullName>
    </submittedName>
</protein>